<evidence type="ECO:0000313" key="1">
    <source>
        <dbReference type="EMBL" id="KAB1264559.1"/>
    </source>
</evidence>
<reference evidence="1 2" key="1">
    <citation type="journal article" date="2019" name="Mol. Ecol. Resour.">
        <title>Improving Illumina assemblies with Hi-C and long reads: an example with the North African dromedary.</title>
        <authorList>
            <person name="Elbers J.P."/>
            <person name="Rogers M.F."/>
            <person name="Perelman P.L."/>
            <person name="Proskuryakova A.A."/>
            <person name="Serdyukova N.A."/>
            <person name="Johnson W.E."/>
            <person name="Horin P."/>
            <person name="Corander J."/>
            <person name="Murphy D."/>
            <person name="Burger P.A."/>
        </authorList>
    </citation>
    <scope>NUCLEOTIDE SEQUENCE [LARGE SCALE GENOMIC DNA]</scope>
    <source>
        <strain evidence="1">Drom800</strain>
        <tissue evidence="1">Blood</tissue>
    </source>
</reference>
<dbReference type="InterPro" id="IPR013783">
    <property type="entry name" value="Ig-like_fold"/>
</dbReference>
<dbReference type="GO" id="GO:0005737">
    <property type="term" value="C:cytoplasm"/>
    <property type="evidence" value="ECO:0007669"/>
    <property type="project" value="TreeGrafter"/>
</dbReference>
<dbReference type="Gene3D" id="2.60.40.10">
    <property type="entry name" value="Immunoglobulins"/>
    <property type="match status" value="1"/>
</dbReference>
<sequence length="336" mass="36729">MPHRDQKEHLEPSVDVTCAATGVSGAGLWLLPHWGNEDNQIRLQKRGLQCGQVLHNAEKELAAAELQSKCSQIAAWQKSTSVKGNNPWEGLAQAAATVGFVEQPPFGILPSVFKLAPGQAVFMEVLFLPTSLGKAEQTFVIVCDNCQIKEVVTTGVGQLVALDLIYISGEKSQPEPGELTDLTAQHFIRFEPENLQSTASKLLIIKNATLPHGKGLKADLATPCSWVLSCSPQGPGQARQGWERLVLTEKRHGLGSTANCQSCPHSHVELAFHWQIMKPNLQSLMPGEAYSTDSIQYHPDRETAFSITPERGVLNPHADHEFILSFSPREVKTLPP</sequence>
<dbReference type="GO" id="GO:0008285">
    <property type="term" value="P:negative regulation of cell population proliferation"/>
    <property type="evidence" value="ECO:0007669"/>
    <property type="project" value="InterPro"/>
</dbReference>
<organism evidence="1 2">
    <name type="scientific">Camelus dromedarius</name>
    <name type="common">Dromedary</name>
    <name type="synonym">Arabian camel</name>
    <dbReference type="NCBI Taxonomy" id="9838"/>
    <lineage>
        <taxon>Eukaryota</taxon>
        <taxon>Metazoa</taxon>
        <taxon>Chordata</taxon>
        <taxon>Craniata</taxon>
        <taxon>Vertebrata</taxon>
        <taxon>Euteleostomi</taxon>
        <taxon>Mammalia</taxon>
        <taxon>Eutheria</taxon>
        <taxon>Laurasiatheria</taxon>
        <taxon>Artiodactyla</taxon>
        <taxon>Tylopoda</taxon>
        <taxon>Camelidae</taxon>
        <taxon>Camelus</taxon>
    </lineage>
</organism>
<dbReference type="PANTHER" id="PTHR46348">
    <property type="entry name" value="DELETED IN LUNG AND ESOPHAGEAL CANCER PROTEIN 1"/>
    <property type="match status" value="1"/>
</dbReference>
<proteinExistence type="predicted"/>
<comment type="caution">
    <text evidence="1">The sequence shown here is derived from an EMBL/GenBank/DDBJ whole genome shotgun (WGS) entry which is preliminary data.</text>
</comment>
<dbReference type="Proteomes" id="UP000299084">
    <property type="component" value="Unassembled WGS sequence"/>
</dbReference>
<keyword evidence="2" id="KW-1185">Reference proteome</keyword>
<dbReference type="GO" id="GO:0015631">
    <property type="term" value="F:tubulin binding"/>
    <property type="evidence" value="ECO:0007669"/>
    <property type="project" value="TreeGrafter"/>
</dbReference>
<protein>
    <submittedName>
        <fullName evidence="1">Deleted in lung and esophageal cancer protein 1</fullName>
    </submittedName>
</protein>
<accession>A0A5N4D0F5</accession>
<evidence type="ECO:0000313" key="2">
    <source>
        <dbReference type="Proteomes" id="UP000299084"/>
    </source>
</evidence>
<dbReference type="PANTHER" id="PTHR46348:SF1">
    <property type="entry name" value="DELETED IN LUNG AND ESOPHAGEAL CANCER PROTEIN 1"/>
    <property type="match status" value="1"/>
</dbReference>
<dbReference type="EMBL" id="JWIN03000017">
    <property type="protein sequence ID" value="KAB1264559.1"/>
    <property type="molecule type" value="Genomic_DNA"/>
</dbReference>
<dbReference type="AlphaFoldDB" id="A0A5N4D0F5"/>
<dbReference type="InterPro" id="IPR033304">
    <property type="entry name" value="DLEC1"/>
</dbReference>
<dbReference type="GO" id="GO:0005929">
    <property type="term" value="C:cilium"/>
    <property type="evidence" value="ECO:0007669"/>
    <property type="project" value="TreeGrafter"/>
</dbReference>
<name>A0A5N4D0F5_CAMDR</name>
<gene>
    <name evidence="1" type="ORF">Cadr_000020123</name>
</gene>